<evidence type="ECO:0000313" key="4">
    <source>
        <dbReference type="Proteomes" id="UP001225378"/>
    </source>
</evidence>
<dbReference type="AlphaFoldDB" id="A0AAU7NYU7"/>
<dbReference type="Proteomes" id="UP001225378">
    <property type="component" value="Chromosome"/>
</dbReference>
<accession>A0AAU7NYU7</accession>
<keyword evidence="1" id="KW-0812">Transmembrane</keyword>
<gene>
    <name evidence="3" type="ORF">Q9L42_008570</name>
</gene>
<evidence type="ECO:0000259" key="2">
    <source>
        <dbReference type="SMART" id="SM00327"/>
    </source>
</evidence>
<keyword evidence="1" id="KW-0472">Membrane</keyword>
<dbReference type="EMBL" id="CP157743">
    <property type="protein sequence ID" value="XBS22163.1"/>
    <property type="molecule type" value="Genomic_DNA"/>
</dbReference>
<feature type="transmembrane region" description="Helical" evidence="1">
    <location>
        <begin position="294"/>
        <end position="313"/>
    </location>
</feature>
<dbReference type="InterPro" id="IPR036465">
    <property type="entry name" value="vWFA_dom_sf"/>
</dbReference>
<dbReference type="SUPFAM" id="SSF53300">
    <property type="entry name" value="vWA-like"/>
    <property type="match status" value="1"/>
</dbReference>
<feature type="domain" description="VWFA" evidence="2">
    <location>
        <begin position="40"/>
        <end position="219"/>
    </location>
</feature>
<organism evidence="3 4">
    <name type="scientific">Methylomarinum roseum</name>
    <dbReference type="NCBI Taxonomy" id="3067653"/>
    <lineage>
        <taxon>Bacteria</taxon>
        <taxon>Pseudomonadati</taxon>
        <taxon>Pseudomonadota</taxon>
        <taxon>Gammaproteobacteria</taxon>
        <taxon>Methylococcales</taxon>
        <taxon>Methylococcaceae</taxon>
        <taxon>Methylomarinum</taxon>
    </lineage>
</organism>
<dbReference type="Gene3D" id="3.40.50.410">
    <property type="entry name" value="von Willebrand factor, type A domain"/>
    <property type="match status" value="1"/>
</dbReference>
<sequence length="324" mass="36516">MLSKHLKKNLQDCRFIFLLLALAAMLALFIKPSMKHIAPVYNLTFIVDITRSMNARDYRLNGESVSRIEFIKHELRQLLFALPCQSKIGLGVFTDRQSALLFEPLEICSARYEIDRVLAALDWRMAWAADSRIGKGLHETVTMLMSRKTSIVFLTDGQEAPPVNPRYHTDFSDVKGKSQGMIVGVGGLNNVPIPKYDKEGKQVGIYSVDDVPHRSTFGIPSRLPADAGNYHARNAPFGGAKVIGDQHMSRLYEPHLQQLSREMGWSYHRLETLDKLVQALSEDFADTQMVSEDIRVYSAVAALFLLLLAYLPFDWASIFKTSGH</sequence>
<name>A0AAU7NYU7_9GAMM</name>
<protein>
    <submittedName>
        <fullName evidence="3">VWA domain-containing protein</fullName>
    </submittedName>
</protein>
<keyword evidence="1" id="KW-1133">Transmembrane helix</keyword>
<dbReference type="KEGG" id="mech:Q9L42_008570"/>
<dbReference type="InterPro" id="IPR002035">
    <property type="entry name" value="VWF_A"/>
</dbReference>
<dbReference type="Pfam" id="PF13519">
    <property type="entry name" value="VWA_2"/>
    <property type="match status" value="1"/>
</dbReference>
<reference evidence="3 4" key="1">
    <citation type="journal article" date="2024" name="Microbiology">
        <title>Methylomarinum rosea sp. nov., a novel halophilic methanotrophic bacterium from the hypersaline Lake Elton.</title>
        <authorList>
            <person name="Suleimanov R.Z."/>
            <person name="Oshkin I.Y."/>
            <person name="Danilova O.V."/>
            <person name="Suzina N.E."/>
            <person name="Dedysh S.N."/>
        </authorList>
    </citation>
    <scope>NUCLEOTIDE SEQUENCE [LARGE SCALE GENOMIC DNA]</scope>
    <source>
        <strain evidence="3 4">Ch1-1</strain>
    </source>
</reference>
<proteinExistence type="predicted"/>
<evidence type="ECO:0000313" key="3">
    <source>
        <dbReference type="EMBL" id="XBS22163.1"/>
    </source>
</evidence>
<keyword evidence="4" id="KW-1185">Reference proteome</keyword>
<dbReference type="RefSeq" id="WP_349432629.1">
    <property type="nucleotide sequence ID" value="NZ_CP157743.1"/>
</dbReference>
<evidence type="ECO:0000256" key="1">
    <source>
        <dbReference type="SAM" id="Phobius"/>
    </source>
</evidence>
<dbReference type="SMART" id="SM00327">
    <property type="entry name" value="VWA"/>
    <property type="match status" value="1"/>
</dbReference>